<feature type="domain" description="Organic solvent tolerance-like N-terminal" evidence="5">
    <location>
        <begin position="34"/>
        <end position="144"/>
    </location>
</feature>
<dbReference type="Gene3D" id="2.60.450.10">
    <property type="entry name" value="Lipopolysaccharide (LPS) transport protein A like domain"/>
    <property type="match status" value="1"/>
</dbReference>
<evidence type="ECO:0000313" key="6">
    <source>
        <dbReference type="EMBL" id="MFC3913731.1"/>
    </source>
</evidence>
<keyword evidence="7" id="KW-1185">Reference proteome</keyword>
<comment type="subunit">
    <text evidence="4">Component of the lipopolysaccharide transport and assembly complex.</text>
</comment>
<evidence type="ECO:0000313" key="7">
    <source>
        <dbReference type="Proteomes" id="UP001595692"/>
    </source>
</evidence>
<dbReference type="HAMAP" id="MF_01914">
    <property type="entry name" value="LPS_assembly_LptA"/>
    <property type="match status" value="1"/>
</dbReference>
<keyword evidence="1 4" id="KW-0813">Transport</keyword>
<accession>A0ABV8CPK1</accession>
<comment type="function">
    <text evidence="4">Involved in the assembly of lipopolysaccharide (LPS). Required for the translocation of LPS from the inner membrane to the outer membrane. May form a bridge between the inner membrane and the outer membrane, via interactions with LptC and LptD, thereby facilitating LPS transfer across the periplasm.</text>
</comment>
<evidence type="ECO:0000256" key="4">
    <source>
        <dbReference type="HAMAP-Rule" id="MF_01914"/>
    </source>
</evidence>
<gene>
    <name evidence="4 6" type="primary">lptA</name>
    <name evidence="6" type="ORF">ACFOSS_09665</name>
</gene>
<dbReference type="Pfam" id="PF03968">
    <property type="entry name" value="LptD_N"/>
    <property type="match status" value="1"/>
</dbReference>
<protein>
    <recommendedName>
        <fullName evidence="4">Lipopolysaccharide export system protein LptA</fullName>
    </recommendedName>
</protein>
<dbReference type="RefSeq" id="WP_377152134.1">
    <property type="nucleotide sequence ID" value="NZ_JBHSAF010000012.1"/>
</dbReference>
<organism evidence="6 7">
    <name type="scientific">Pseudaeromonas sharmana</name>
    <dbReference type="NCBI Taxonomy" id="328412"/>
    <lineage>
        <taxon>Bacteria</taxon>
        <taxon>Pseudomonadati</taxon>
        <taxon>Pseudomonadota</taxon>
        <taxon>Gammaproteobacteria</taxon>
        <taxon>Aeromonadales</taxon>
        <taxon>Aeromonadaceae</taxon>
        <taxon>Pseudaeromonas</taxon>
    </lineage>
</organism>
<comment type="caution">
    <text evidence="6">The sequence shown here is derived from an EMBL/GenBank/DDBJ whole genome shotgun (WGS) entry which is preliminary data.</text>
</comment>
<reference evidence="7" key="1">
    <citation type="journal article" date="2019" name="Int. J. Syst. Evol. Microbiol.">
        <title>The Global Catalogue of Microorganisms (GCM) 10K type strain sequencing project: providing services to taxonomists for standard genome sequencing and annotation.</title>
        <authorList>
            <consortium name="The Broad Institute Genomics Platform"/>
            <consortium name="The Broad Institute Genome Sequencing Center for Infectious Disease"/>
            <person name="Wu L."/>
            <person name="Ma J."/>
        </authorList>
    </citation>
    <scope>NUCLEOTIDE SEQUENCE [LARGE SCALE GENOMIC DNA]</scope>
    <source>
        <strain evidence="7">CCUG 54939</strain>
    </source>
</reference>
<evidence type="ECO:0000256" key="1">
    <source>
        <dbReference type="ARBA" id="ARBA00022448"/>
    </source>
</evidence>
<keyword evidence="3 4" id="KW-0574">Periplasm</keyword>
<evidence type="ECO:0000256" key="2">
    <source>
        <dbReference type="ARBA" id="ARBA00022729"/>
    </source>
</evidence>
<dbReference type="Proteomes" id="UP001595692">
    <property type="component" value="Unassembled WGS sequence"/>
</dbReference>
<dbReference type="NCBIfam" id="TIGR03002">
    <property type="entry name" value="outer_YhbN_LptA"/>
    <property type="match status" value="1"/>
</dbReference>
<evidence type="ECO:0000259" key="5">
    <source>
        <dbReference type="Pfam" id="PF03968"/>
    </source>
</evidence>
<dbReference type="InterPro" id="IPR014340">
    <property type="entry name" value="LptA"/>
</dbReference>
<dbReference type="EMBL" id="JBHSAF010000012">
    <property type="protein sequence ID" value="MFC3913731.1"/>
    <property type="molecule type" value="Genomic_DNA"/>
</dbReference>
<dbReference type="PANTHER" id="PTHR36504">
    <property type="entry name" value="LIPOPOLYSACCHARIDE EXPORT SYSTEM PROTEIN LPTA"/>
    <property type="match status" value="1"/>
</dbReference>
<keyword evidence="2" id="KW-0732">Signal</keyword>
<comment type="similarity">
    <text evidence="4">Belongs to the LptA family.</text>
</comment>
<name>A0ABV8CPK1_9GAMM</name>
<proteinExistence type="inferred from homology"/>
<evidence type="ECO:0000256" key="3">
    <source>
        <dbReference type="ARBA" id="ARBA00022764"/>
    </source>
</evidence>
<dbReference type="InterPro" id="IPR052037">
    <property type="entry name" value="LPS_export_LptA"/>
</dbReference>
<dbReference type="InterPro" id="IPR005653">
    <property type="entry name" value="OstA-like_N"/>
</dbReference>
<sequence>MRAISIHHVNLLLALSLLTTSIEAKQSDYQQPIQVDSQRQLAELGSDKVSFLDDVVITQGSIRITASKVEVIRHGQKGAEEMIAYGSPATFYQILDNGKPVEAQAKQLSYKLKEKLVILSGKAHLKQEDSQVSGDTIRYDIQKQQMAAESSGKGSRVKTIFLPDQIQEQVNDQKKGQQ</sequence>
<comment type="subcellular location">
    <subcellularLocation>
        <location evidence="4">Periplasm</location>
    </subcellularLocation>
</comment>
<dbReference type="PANTHER" id="PTHR36504:SF1">
    <property type="entry name" value="LIPOPOLYSACCHARIDE EXPORT SYSTEM PROTEIN LPTA"/>
    <property type="match status" value="1"/>
</dbReference>